<feature type="repeat" description="TPR" evidence="1">
    <location>
        <begin position="191"/>
        <end position="224"/>
    </location>
</feature>
<gene>
    <name evidence="4" type="primary">ybgF</name>
    <name evidence="4" type="ORF">IFJ97_07930</name>
</gene>
<dbReference type="InterPro" id="IPR011990">
    <property type="entry name" value="TPR-like_helical_dom_sf"/>
</dbReference>
<evidence type="ECO:0000256" key="3">
    <source>
        <dbReference type="SAM" id="SignalP"/>
    </source>
</evidence>
<name>A0A8J6Y1G7_9BACT</name>
<dbReference type="PROSITE" id="PS50005">
    <property type="entry name" value="TPR"/>
    <property type="match status" value="1"/>
</dbReference>
<dbReference type="Proteomes" id="UP000598633">
    <property type="component" value="Unassembled WGS sequence"/>
</dbReference>
<sequence length="279" mass="30572">MRPFFSIVASLILLAPLAACTSSEDTALLHREITDVQRSVDRLQTEVIDQSDLQGMEQSMQDMTNKNLRSNADLALRVEELQEQIEALHASLEVTIRRLQTISQELAAVRAQGSAGMVLPPVTTAPGTEGSGATGSNPRAVPVGAAAAGGSNSPDELYRSAYEDYMRGNYDLAAEGFGEYIRRWPNTELTDNALYWIGECYDAQEKPEEALTTFTKVLEDYPTSDKAAAAQLKKGLIYLKMGDQGQGVVNLQYVVYEHPGTREADLAREQLRSLGLTIR</sequence>
<dbReference type="EMBL" id="JACXWA010000126">
    <property type="protein sequence ID" value="MBD3871271.1"/>
    <property type="molecule type" value="Genomic_DNA"/>
</dbReference>
<evidence type="ECO:0000313" key="5">
    <source>
        <dbReference type="Proteomes" id="UP000598633"/>
    </source>
</evidence>
<keyword evidence="1" id="KW-0802">TPR repeat</keyword>
<dbReference type="NCBIfam" id="TIGR02795">
    <property type="entry name" value="tol_pal_ybgF"/>
    <property type="match status" value="1"/>
</dbReference>
<dbReference type="Gene3D" id="1.25.40.10">
    <property type="entry name" value="Tetratricopeptide repeat domain"/>
    <property type="match status" value="1"/>
</dbReference>
<dbReference type="GO" id="GO:0051301">
    <property type="term" value="P:cell division"/>
    <property type="evidence" value="ECO:0007669"/>
    <property type="project" value="InterPro"/>
</dbReference>
<accession>A0A8J6Y1G7</accession>
<dbReference type="InterPro" id="IPR034706">
    <property type="entry name" value="CpoB"/>
</dbReference>
<protein>
    <submittedName>
        <fullName evidence="4">Tol-pal system protein YbgF</fullName>
    </submittedName>
</protein>
<dbReference type="InterPro" id="IPR019734">
    <property type="entry name" value="TPR_rpt"/>
</dbReference>
<reference evidence="4 5" key="1">
    <citation type="submission" date="2020-08" db="EMBL/GenBank/DDBJ databases">
        <title>Acidobacteriota in marine sediments use diverse sulfur dissimilation pathways.</title>
        <authorList>
            <person name="Wasmund K."/>
        </authorList>
    </citation>
    <scope>NUCLEOTIDE SEQUENCE [LARGE SCALE GENOMIC DNA]</scope>
    <source>
        <strain evidence="4">MAG AM3-A</strain>
    </source>
</reference>
<feature type="signal peptide" evidence="3">
    <location>
        <begin position="1"/>
        <end position="21"/>
    </location>
</feature>
<feature type="coiled-coil region" evidence="2">
    <location>
        <begin position="71"/>
        <end position="98"/>
    </location>
</feature>
<dbReference type="SUPFAM" id="SSF48452">
    <property type="entry name" value="TPR-like"/>
    <property type="match status" value="1"/>
</dbReference>
<dbReference type="InterPro" id="IPR014162">
    <property type="entry name" value="CpoB_C"/>
</dbReference>
<dbReference type="Pfam" id="PF13174">
    <property type="entry name" value="TPR_6"/>
    <property type="match status" value="2"/>
</dbReference>
<feature type="chain" id="PRO_5035309344" evidence="3">
    <location>
        <begin position="22"/>
        <end position="279"/>
    </location>
</feature>
<evidence type="ECO:0000256" key="2">
    <source>
        <dbReference type="SAM" id="Coils"/>
    </source>
</evidence>
<comment type="caution">
    <text evidence="4">The sequence shown here is derived from an EMBL/GenBank/DDBJ whole genome shotgun (WGS) entry which is preliminary data.</text>
</comment>
<keyword evidence="2" id="KW-0175">Coiled coil</keyword>
<proteinExistence type="inferred from homology"/>
<dbReference type="AlphaFoldDB" id="A0A8J6Y1G7"/>
<organism evidence="4 5">
    <name type="scientific">Candidatus Sulfomarinibacter kjeldsenii</name>
    <dbReference type="NCBI Taxonomy" id="2885994"/>
    <lineage>
        <taxon>Bacteria</taxon>
        <taxon>Pseudomonadati</taxon>
        <taxon>Acidobacteriota</taxon>
        <taxon>Thermoanaerobaculia</taxon>
        <taxon>Thermoanaerobaculales</taxon>
        <taxon>Candidatus Sulfomarinibacteraceae</taxon>
        <taxon>Candidatus Sulfomarinibacter</taxon>
    </lineage>
</organism>
<evidence type="ECO:0000313" key="4">
    <source>
        <dbReference type="EMBL" id="MBD3871271.1"/>
    </source>
</evidence>
<keyword evidence="3" id="KW-0732">Signal</keyword>
<evidence type="ECO:0000256" key="1">
    <source>
        <dbReference type="PROSITE-ProRule" id="PRU00339"/>
    </source>
</evidence>
<dbReference type="HAMAP" id="MF_02066">
    <property type="entry name" value="CpoB"/>
    <property type="match status" value="1"/>
</dbReference>